<evidence type="ECO:0000313" key="2">
    <source>
        <dbReference type="EMBL" id="MBB5940331.1"/>
    </source>
</evidence>
<comment type="caution">
    <text evidence="2">The sequence shown here is derived from an EMBL/GenBank/DDBJ whole genome shotgun (WGS) entry which is preliminary data.</text>
</comment>
<organism evidence="2 3">
    <name type="scientific">Streptomyces zagrosensis</name>
    <dbReference type="NCBI Taxonomy" id="1042984"/>
    <lineage>
        <taxon>Bacteria</taxon>
        <taxon>Bacillati</taxon>
        <taxon>Actinomycetota</taxon>
        <taxon>Actinomycetes</taxon>
        <taxon>Kitasatosporales</taxon>
        <taxon>Streptomycetaceae</taxon>
        <taxon>Streptomyces</taxon>
    </lineage>
</organism>
<dbReference type="AlphaFoldDB" id="A0A7W9QHE8"/>
<accession>A0A7W9QHE8</accession>
<name>A0A7W9QHE8_9ACTN</name>
<dbReference type="Pfam" id="PF03807">
    <property type="entry name" value="F420_oxidored"/>
    <property type="match status" value="1"/>
</dbReference>
<dbReference type="RefSeq" id="WP_312867176.1">
    <property type="nucleotide sequence ID" value="NZ_JACHJL010000041.1"/>
</dbReference>
<keyword evidence="3" id="KW-1185">Reference proteome</keyword>
<evidence type="ECO:0000259" key="1">
    <source>
        <dbReference type="Pfam" id="PF03807"/>
    </source>
</evidence>
<dbReference type="InterPro" id="IPR036291">
    <property type="entry name" value="NAD(P)-bd_dom_sf"/>
</dbReference>
<protein>
    <submittedName>
        <fullName evidence="2">Pyrroline-5-carboxylate reductase</fullName>
    </submittedName>
</protein>
<feature type="domain" description="Pyrroline-5-carboxylate reductase catalytic N-terminal" evidence="1">
    <location>
        <begin position="4"/>
        <end position="95"/>
    </location>
</feature>
<gene>
    <name evidence="2" type="ORF">FHS42_007429</name>
</gene>
<reference evidence="2 3" key="1">
    <citation type="submission" date="2020-08" db="EMBL/GenBank/DDBJ databases">
        <title>Genomic Encyclopedia of Type Strains, Phase III (KMG-III): the genomes of soil and plant-associated and newly described type strains.</title>
        <authorList>
            <person name="Whitman W."/>
        </authorList>
    </citation>
    <scope>NUCLEOTIDE SEQUENCE [LARGE SCALE GENOMIC DNA]</scope>
    <source>
        <strain evidence="2 3">CECT 8305</strain>
    </source>
</reference>
<proteinExistence type="predicted"/>
<dbReference type="Proteomes" id="UP000588098">
    <property type="component" value="Unassembled WGS sequence"/>
</dbReference>
<dbReference type="Gene3D" id="3.40.50.720">
    <property type="entry name" value="NAD(P)-binding Rossmann-like Domain"/>
    <property type="match status" value="1"/>
</dbReference>
<dbReference type="EMBL" id="JACHJL010000041">
    <property type="protein sequence ID" value="MBB5940331.1"/>
    <property type="molecule type" value="Genomic_DNA"/>
</dbReference>
<sequence length="149" mass="15951">MKCIGIIGVREIGRAIVAGLCGTGGPASEAFLSPRGAHIAAELAGRYGRIRVCAGNQRVLDCAEVVSAAVRRQDRHAALDGLRVNGATVMVNVMAEIANDDLRSMLATDATLVRAIPLPSVRERRSVTVTCQRPFHDVHAVTNPWEELQ</sequence>
<dbReference type="SUPFAM" id="SSF51735">
    <property type="entry name" value="NAD(P)-binding Rossmann-fold domains"/>
    <property type="match status" value="1"/>
</dbReference>
<evidence type="ECO:0000313" key="3">
    <source>
        <dbReference type="Proteomes" id="UP000588098"/>
    </source>
</evidence>
<dbReference type="InterPro" id="IPR028939">
    <property type="entry name" value="P5C_Rdtase_cat_N"/>
</dbReference>